<keyword evidence="1" id="KW-0540">Nuclease</keyword>
<protein>
    <submittedName>
        <fullName evidence="1">AlwI family type II restriction endonuclease</fullName>
        <ecNumber evidence="1">3.1.21.-</ecNumber>
    </submittedName>
</protein>
<evidence type="ECO:0000313" key="2">
    <source>
        <dbReference type="Proteomes" id="UP001200307"/>
    </source>
</evidence>
<evidence type="ECO:0000313" key="1">
    <source>
        <dbReference type="EMBL" id="MCE4121389.1"/>
    </source>
</evidence>
<dbReference type="GO" id="GO:0004519">
    <property type="term" value="F:endonuclease activity"/>
    <property type="evidence" value="ECO:0007669"/>
    <property type="project" value="UniProtKB-KW"/>
</dbReference>
<dbReference type="Proteomes" id="UP001200307">
    <property type="component" value="Unassembled WGS sequence"/>
</dbReference>
<dbReference type="GO" id="GO:0016787">
    <property type="term" value="F:hydrolase activity"/>
    <property type="evidence" value="ECO:0007669"/>
    <property type="project" value="UniProtKB-KW"/>
</dbReference>
<keyword evidence="1" id="KW-0378">Hydrolase</keyword>
<gene>
    <name evidence="1" type="ORF">LYY06_03790</name>
</gene>
<sequence length="620" mass="71800">MAQAKYKPLLFTTTIRNPERFKDFMYILFKYNGQVLTEKIIEAVEKDIFTVGLYRPTKRIPASVKQKWSTTSTGEFAEEALTSNEAKTVYDNNDPQKWDDIKGHKEAGFAQGWPSRFDTQYKLMKTLGFVKYKMNEPICFSEVGEYLAKSIEITVTDDGMIERHSSDTPQYEQMAFMQAFAKYQRCNPFVRELNDNIPLILLLQVIQKLNADSRYNNCGISYKELPLVIFWRDNDAETLYQRIVKLRVKYGYTPSDEVVAEICTKEILGEFKKFKLKSIVSEYPDEFVRKMRMTGLVSFRGAGRFIDINHVEDKKVFYILKTYSNYCKYTDEDSFFDYMSKIDPILFSKESKPISKTAAGEKLNYWITVYGWEKIKGELSNLEKKNASKDAVLKFMAAPARLEFLTALAIKSTLPNVSVIPNYSCDDEGLPTSTAGGNKADIECYENQNGVIVEVTMAEGRQQTMMEIWPIARHLQEFSHANNINCQCVFIAPTIYTDSQKQIDYAKKCEGVVIRPYSIHEFVNYLAKATMLFFNTVTSLSDYPDILNFVVGYLEMVGVSTIHKLSMECILKFGELYPEWNIRDWYNILLPYVQKQTKCYKLSYHQEFNYHMVADGRHPN</sequence>
<keyword evidence="1" id="KW-0255">Endonuclease</keyword>
<reference evidence="1" key="1">
    <citation type="submission" date="2021-12" db="EMBL/GenBank/DDBJ databases">
        <authorList>
            <person name="Lv X."/>
        </authorList>
    </citation>
    <scope>NUCLEOTIDE SEQUENCE</scope>
    <source>
        <strain evidence="1">HF2106</strain>
    </source>
</reference>
<dbReference type="Gene3D" id="3.40.91.50">
    <property type="match status" value="1"/>
</dbReference>
<organism evidence="1 2">
    <name type="scientific">Segatella copri</name>
    <dbReference type="NCBI Taxonomy" id="165179"/>
    <lineage>
        <taxon>Bacteria</taxon>
        <taxon>Pseudomonadati</taxon>
        <taxon>Bacteroidota</taxon>
        <taxon>Bacteroidia</taxon>
        <taxon>Bacteroidales</taxon>
        <taxon>Prevotellaceae</taxon>
        <taxon>Segatella</taxon>
    </lineage>
</organism>
<dbReference type="EMBL" id="JAJTVO010000005">
    <property type="protein sequence ID" value="MCE4121389.1"/>
    <property type="molecule type" value="Genomic_DNA"/>
</dbReference>
<dbReference type="EC" id="3.1.21.-" evidence="1"/>
<dbReference type="RefSeq" id="WP_233338709.1">
    <property type="nucleotide sequence ID" value="NZ_JAJTVO010000005.1"/>
</dbReference>
<accession>A0AAW4YIZ8</accession>
<dbReference type="AlphaFoldDB" id="A0AAW4YIZ8"/>
<proteinExistence type="predicted"/>
<name>A0AAW4YIZ8_9BACT</name>
<comment type="caution">
    <text evidence="1">The sequence shown here is derived from an EMBL/GenBank/DDBJ whole genome shotgun (WGS) entry which is preliminary data.</text>
</comment>
<dbReference type="Pfam" id="PF09491">
    <property type="entry name" value="RE_AlwI"/>
    <property type="match status" value="2"/>
</dbReference>
<dbReference type="InterPro" id="IPR018573">
    <property type="entry name" value="Restrct_endonuc_II_AlwI"/>
</dbReference>